<dbReference type="AlphaFoldDB" id="A0A809SK21"/>
<sequence>MVNQNINEEKTSIFSFFKLKKTDRINSEKPKDVKTWVIHGISEYVGTILLSLLLAGLSTIIKVSDGDIFRIEEYLIHNIIVGFYAGFIAVGLVLFIFLRWSCDLNPTVSFFRYLNGSQTGWYVVYKIFIQLLGAITAGAIIYGVGKLTNESHVGYFSNLPFDAITAAKKAFPDFQGVSNSQSALLSGSTWIFFIELVMTAVLLFPIFSPNINGKYRDLFIMFIISMSVWMGILGGSAAINPFRGLAQQLPLLVFEDLSNGTEQIKKIVGMFSSEANFDGAKLYYNSVVSATISLMLGGILAPVFYLFVQGITQRWINPFIIKVISYKNYKSEHMEKLSKTTPVNKIEQK</sequence>
<evidence type="ECO:0000256" key="5">
    <source>
        <dbReference type="RuleBase" id="RU000477"/>
    </source>
</evidence>
<gene>
    <name evidence="7" type="ORF">JPM2_1690</name>
</gene>
<keyword evidence="3 6" id="KW-1133">Transmembrane helix</keyword>
<evidence type="ECO:0000313" key="8">
    <source>
        <dbReference type="Proteomes" id="UP000464317"/>
    </source>
</evidence>
<feature type="transmembrane region" description="Helical" evidence="6">
    <location>
        <begin position="119"/>
        <end position="144"/>
    </location>
</feature>
<accession>A0A809SK21</accession>
<feature type="transmembrane region" description="Helical" evidence="6">
    <location>
        <begin position="189"/>
        <end position="207"/>
    </location>
</feature>
<comment type="subcellular location">
    <subcellularLocation>
        <location evidence="1">Membrane</location>
        <topology evidence="1">Multi-pass membrane protein</topology>
    </subcellularLocation>
</comment>
<dbReference type="GO" id="GO:0016020">
    <property type="term" value="C:membrane"/>
    <property type="evidence" value="ECO:0007669"/>
    <property type="project" value="UniProtKB-SubCell"/>
</dbReference>
<organism evidence="7 8">
    <name type="scientific">Mycoplasmopsis felis</name>
    <dbReference type="NCBI Taxonomy" id="33923"/>
    <lineage>
        <taxon>Bacteria</taxon>
        <taxon>Bacillati</taxon>
        <taxon>Mycoplasmatota</taxon>
        <taxon>Mycoplasmoidales</taxon>
        <taxon>Metamycoplasmataceae</taxon>
        <taxon>Mycoplasmopsis</taxon>
    </lineage>
</organism>
<evidence type="ECO:0000256" key="3">
    <source>
        <dbReference type="ARBA" id="ARBA00022989"/>
    </source>
</evidence>
<dbReference type="Gene3D" id="1.20.1080.10">
    <property type="entry name" value="Glycerol uptake facilitator protein"/>
    <property type="match status" value="1"/>
</dbReference>
<evidence type="ECO:0000256" key="6">
    <source>
        <dbReference type="SAM" id="Phobius"/>
    </source>
</evidence>
<feature type="transmembrane region" description="Helical" evidence="6">
    <location>
        <begin position="282"/>
        <end position="308"/>
    </location>
</feature>
<feature type="transmembrane region" description="Helical" evidence="6">
    <location>
        <begin position="75"/>
        <end position="98"/>
    </location>
</feature>
<dbReference type="GO" id="GO:0015267">
    <property type="term" value="F:channel activity"/>
    <property type="evidence" value="ECO:0007669"/>
    <property type="project" value="InterPro"/>
</dbReference>
<dbReference type="InterPro" id="IPR023271">
    <property type="entry name" value="Aquaporin-like"/>
</dbReference>
<name>A0A809SK21_9BACT</name>
<reference evidence="7 8" key="1">
    <citation type="submission" date="2020-01" db="EMBL/GenBank/DDBJ databases">
        <title>Complete genome sequence of Mycoplasma felis strain Myco-2.</title>
        <authorList>
            <person name="Kinoshita Y."/>
            <person name="Niwa H."/>
            <person name="Uchida-Fujii E."/>
            <person name="Nukada T."/>
        </authorList>
    </citation>
    <scope>NUCLEOTIDE SEQUENCE [LARGE SCALE GENOMIC DNA]</scope>
    <source>
        <strain evidence="7 8">Myco-2</strain>
    </source>
</reference>
<evidence type="ECO:0000256" key="2">
    <source>
        <dbReference type="ARBA" id="ARBA00022692"/>
    </source>
</evidence>
<dbReference type="EMBL" id="AP022325">
    <property type="protein sequence ID" value="BBU47476.1"/>
    <property type="molecule type" value="Genomic_DNA"/>
</dbReference>
<keyword evidence="2 5" id="KW-0812">Transmembrane</keyword>
<keyword evidence="4 6" id="KW-0472">Membrane</keyword>
<proteinExistence type="inferred from homology"/>
<dbReference type="KEGG" id="mfel:JPM2_1690"/>
<protein>
    <submittedName>
        <fullName evidence="7">Uncharacterized protein</fullName>
    </submittedName>
</protein>
<feature type="transmembrane region" description="Helical" evidence="6">
    <location>
        <begin position="44"/>
        <end position="63"/>
    </location>
</feature>
<dbReference type="PRINTS" id="PR00783">
    <property type="entry name" value="MINTRINSICP"/>
</dbReference>
<comment type="similarity">
    <text evidence="5">Belongs to the MIP/aquaporin (TC 1.A.8) family.</text>
</comment>
<evidence type="ECO:0000313" key="7">
    <source>
        <dbReference type="EMBL" id="BBU47476.1"/>
    </source>
</evidence>
<dbReference type="SUPFAM" id="SSF81338">
    <property type="entry name" value="Aquaporin-like"/>
    <property type="match status" value="1"/>
</dbReference>
<keyword evidence="5" id="KW-0813">Transport</keyword>
<keyword evidence="8" id="KW-1185">Reference proteome</keyword>
<evidence type="ECO:0000256" key="1">
    <source>
        <dbReference type="ARBA" id="ARBA00004141"/>
    </source>
</evidence>
<feature type="transmembrane region" description="Helical" evidence="6">
    <location>
        <begin position="219"/>
        <end position="239"/>
    </location>
</feature>
<dbReference type="Pfam" id="PF00230">
    <property type="entry name" value="MIP"/>
    <property type="match status" value="1"/>
</dbReference>
<dbReference type="InterPro" id="IPR000425">
    <property type="entry name" value="MIP"/>
</dbReference>
<dbReference type="Proteomes" id="UP000464317">
    <property type="component" value="Chromosome"/>
</dbReference>
<evidence type="ECO:0000256" key="4">
    <source>
        <dbReference type="ARBA" id="ARBA00023136"/>
    </source>
</evidence>